<sequence>MAVSVFAVNSRFTSERDSCGVLIWREKRINVHEPNIVEKGLYNPHNYGVGWNLSEVRHTYMISIETPRMDKNIWMKCLYDKQGTMILLMVIIFFGEQ</sequence>
<gene>
    <name evidence="1" type="ORF">TNIN_282391</name>
</gene>
<accession>A0A8X7CN03</accession>
<evidence type="ECO:0000313" key="2">
    <source>
        <dbReference type="Proteomes" id="UP000886998"/>
    </source>
</evidence>
<name>A0A8X7CN03_9ARAC</name>
<dbReference type="AlphaFoldDB" id="A0A8X7CN03"/>
<organism evidence="1 2">
    <name type="scientific">Trichonephila inaurata madagascariensis</name>
    <dbReference type="NCBI Taxonomy" id="2747483"/>
    <lineage>
        <taxon>Eukaryota</taxon>
        <taxon>Metazoa</taxon>
        <taxon>Ecdysozoa</taxon>
        <taxon>Arthropoda</taxon>
        <taxon>Chelicerata</taxon>
        <taxon>Arachnida</taxon>
        <taxon>Araneae</taxon>
        <taxon>Araneomorphae</taxon>
        <taxon>Entelegynae</taxon>
        <taxon>Araneoidea</taxon>
        <taxon>Nephilidae</taxon>
        <taxon>Trichonephila</taxon>
        <taxon>Trichonephila inaurata</taxon>
    </lineage>
</organism>
<evidence type="ECO:0000313" key="1">
    <source>
        <dbReference type="EMBL" id="GFY74001.1"/>
    </source>
</evidence>
<proteinExistence type="predicted"/>
<keyword evidence="2" id="KW-1185">Reference proteome</keyword>
<reference evidence="1" key="1">
    <citation type="submission" date="2020-08" db="EMBL/GenBank/DDBJ databases">
        <title>Multicomponent nature underlies the extraordinary mechanical properties of spider dragline silk.</title>
        <authorList>
            <person name="Kono N."/>
            <person name="Nakamura H."/>
            <person name="Mori M."/>
            <person name="Yoshida Y."/>
            <person name="Ohtoshi R."/>
            <person name="Malay A.D."/>
            <person name="Moran D.A.P."/>
            <person name="Tomita M."/>
            <person name="Numata K."/>
            <person name="Arakawa K."/>
        </authorList>
    </citation>
    <scope>NUCLEOTIDE SEQUENCE</scope>
</reference>
<comment type="caution">
    <text evidence="1">The sequence shown here is derived from an EMBL/GenBank/DDBJ whole genome shotgun (WGS) entry which is preliminary data.</text>
</comment>
<protein>
    <submittedName>
        <fullName evidence="1">Uncharacterized protein</fullName>
    </submittedName>
</protein>
<dbReference type="Proteomes" id="UP000886998">
    <property type="component" value="Unassembled WGS sequence"/>
</dbReference>
<dbReference type="EMBL" id="BMAV01020502">
    <property type="protein sequence ID" value="GFY74001.1"/>
    <property type="molecule type" value="Genomic_DNA"/>
</dbReference>